<gene>
    <name evidence="1" type="ORF">XH86_12755</name>
</gene>
<evidence type="ECO:0000313" key="2">
    <source>
        <dbReference type="Proteomes" id="UP000593880"/>
    </source>
</evidence>
<protein>
    <submittedName>
        <fullName evidence="1">Uncharacterized protein</fullName>
    </submittedName>
</protein>
<dbReference type="EMBL" id="CP030057">
    <property type="protein sequence ID" value="QOZ59505.1"/>
    <property type="molecule type" value="Genomic_DNA"/>
</dbReference>
<proteinExistence type="predicted"/>
<name>A0ABX6UDV9_9BRAD</name>
<organism evidence="1 2">
    <name type="scientific">Bradyrhizobium guangdongense</name>
    <dbReference type="NCBI Taxonomy" id="1325090"/>
    <lineage>
        <taxon>Bacteria</taxon>
        <taxon>Pseudomonadati</taxon>
        <taxon>Pseudomonadota</taxon>
        <taxon>Alphaproteobacteria</taxon>
        <taxon>Hyphomicrobiales</taxon>
        <taxon>Nitrobacteraceae</taxon>
        <taxon>Bradyrhizobium</taxon>
    </lineage>
</organism>
<sequence>MSSAIEMIVDGYLKLSDRKSLEDLRMHRRRLAVDLKARTDHFDYRSSIAQIEQDIAAIEEGLATLSGPISG</sequence>
<accession>A0ABX6UDV9</accession>
<evidence type="ECO:0000313" key="1">
    <source>
        <dbReference type="EMBL" id="QOZ59505.1"/>
    </source>
</evidence>
<reference evidence="1 2" key="1">
    <citation type="submission" date="2018-06" db="EMBL/GenBank/DDBJ databases">
        <title>Comparative genomics of rhizobia nodulating Arachis hypogaea in China.</title>
        <authorList>
            <person name="Li Y."/>
        </authorList>
    </citation>
    <scope>NUCLEOTIDE SEQUENCE [LARGE SCALE GENOMIC DNA]</scope>
    <source>
        <strain evidence="1 2">CCBAU 51658</strain>
    </source>
</reference>
<dbReference type="Proteomes" id="UP000593880">
    <property type="component" value="Chromosome"/>
</dbReference>
<keyword evidence="2" id="KW-1185">Reference proteome</keyword>